<evidence type="ECO:0000313" key="4">
    <source>
        <dbReference type="Proteomes" id="UP001484535"/>
    </source>
</evidence>
<evidence type="ECO:0000313" key="3">
    <source>
        <dbReference type="EMBL" id="MEN7535967.1"/>
    </source>
</evidence>
<feature type="region of interest" description="Disordered" evidence="1">
    <location>
        <begin position="345"/>
        <end position="388"/>
    </location>
</feature>
<dbReference type="Proteomes" id="UP001484535">
    <property type="component" value="Unassembled WGS sequence"/>
</dbReference>
<dbReference type="EMBL" id="JBDLBR010000001">
    <property type="protein sequence ID" value="MEN7535967.1"/>
    <property type="molecule type" value="Genomic_DNA"/>
</dbReference>
<feature type="domain" description="Cell wall hydrolase SleB" evidence="2">
    <location>
        <begin position="165"/>
        <end position="274"/>
    </location>
</feature>
<name>A0ABV0CTH9_9SPHN</name>
<dbReference type="RefSeq" id="WP_346783423.1">
    <property type="nucleotide sequence ID" value="NZ_JBDLBR010000001.1"/>
</dbReference>
<organism evidence="3 4">
    <name type="scientific">Aurantiacibacter flavus</name>
    <dbReference type="NCBI Taxonomy" id="3145232"/>
    <lineage>
        <taxon>Bacteria</taxon>
        <taxon>Pseudomonadati</taxon>
        <taxon>Pseudomonadota</taxon>
        <taxon>Alphaproteobacteria</taxon>
        <taxon>Sphingomonadales</taxon>
        <taxon>Erythrobacteraceae</taxon>
        <taxon>Aurantiacibacter</taxon>
    </lineage>
</organism>
<dbReference type="InterPro" id="IPR042047">
    <property type="entry name" value="SleB_dom1"/>
</dbReference>
<proteinExistence type="predicted"/>
<comment type="caution">
    <text evidence="3">The sequence shown here is derived from an EMBL/GenBank/DDBJ whole genome shotgun (WGS) entry which is preliminary data.</text>
</comment>
<evidence type="ECO:0000259" key="2">
    <source>
        <dbReference type="Pfam" id="PF07486"/>
    </source>
</evidence>
<dbReference type="GO" id="GO:0016787">
    <property type="term" value="F:hydrolase activity"/>
    <property type="evidence" value="ECO:0007669"/>
    <property type="project" value="UniProtKB-KW"/>
</dbReference>
<dbReference type="Gene3D" id="1.10.10.2520">
    <property type="entry name" value="Cell wall hydrolase SleB, domain 1"/>
    <property type="match status" value="1"/>
</dbReference>
<dbReference type="Pfam" id="PF07486">
    <property type="entry name" value="Hydrolase_2"/>
    <property type="match status" value="1"/>
</dbReference>
<protein>
    <submittedName>
        <fullName evidence="3">Cell wall hydrolase</fullName>
    </submittedName>
</protein>
<gene>
    <name evidence="3" type="ORF">ABDJ38_02120</name>
</gene>
<keyword evidence="3" id="KW-0378">Hydrolase</keyword>
<reference evidence="3 4" key="1">
    <citation type="submission" date="2024-05" db="EMBL/GenBank/DDBJ databases">
        <authorList>
            <person name="Park S."/>
        </authorList>
    </citation>
    <scope>NUCLEOTIDE SEQUENCE [LARGE SCALE GENOMIC DNA]</scope>
    <source>
        <strain evidence="3 4">DGU5</strain>
    </source>
</reference>
<dbReference type="InterPro" id="IPR011105">
    <property type="entry name" value="Cell_wall_hydrolase_SleB"/>
</dbReference>
<sequence>MRVSCIFPDESVPDFRHSISRKRAARSLAARGNGSRSVRKLGVLATAVAVPALAMPGGLQGLTMSSATAATAATVPMGFETPGESFPGSAFYYLEDAPEAVAANATHGVDLATVPEDAMQLGAQNPTSAFIAGPAARSLRVTGSLTDQARAQQCMTQAIYYEAASESDAGQRAVAQVVLNRLAHPSYPSTVCGVVFQGSERSSGCQFTFTCDGSLARQPSAFMWGRASRIARQALAGAVYAPVGLSTHYHTLAVHPYWADSLDQVAVIGAHQFYRWRGEAGTSRAFTGRYLGGEPAPVRAAVLMAQASAGAAPDPTGPLATTGTLPTLADQDFPASEATALKELPTAAKTPVPGSAPAAAFGSRLPGGGAIRDEYARSGTWRTEPRQD</sequence>
<accession>A0ABV0CTH9</accession>
<keyword evidence="4" id="KW-1185">Reference proteome</keyword>
<evidence type="ECO:0000256" key="1">
    <source>
        <dbReference type="SAM" id="MobiDB-lite"/>
    </source>
</evidence>